<keyword evidence="2" id="KW-1185">Reference proteome</keyword>
<accession>A0A2I0LF86</accession>
<dbReference type="EMBL" id="PGOL01000032">
    <property type="protein sequence ID" value="PKI78876.1"/>
    <property type="molecule type" value="Genomic_DNA"/>
</dbReference>
<dbReference type="Proteomes" id="UP000233551">
    <property type="component" value="Unassembled WGS sequence"/>
</dbReference>
<reference evidence="1 2" key="1">
    <citation type="submission" date="2017-11" db="EMBL/GenBank/DDBJ databases">
        <title>De-novo sequencing of pomegranate (Punica granatum L.) genome.</title>
        <authorList>
            <person name="Akparov Z."/>
            <person name="Amiraslanov A."/>
            <person name="Hajiyeva S."/>
            <person name="Abbasov M."/>
            <person name="Kaur K."/>
            <person name="Hamwieh A."/>
            <person name="Solovyev V."/>
            <person name="Salamov A."/>
            <person name="Braich B."/>
            <person name="Kosarev P."/>
            <person name="Mahmoud A."/>
            <person name="Hajiyev E."/>
            <person name="Babayeva S."/>
            <person name="Izzatullayeva V."/>
            <person name="Mammadov A."/>
            <person name="Mammadov A."/>
            <person name="Sharifova S."/>
            <person name="Ojaghi J."/>
            <person name="Eynullazada K."/>
            <person name="Bayramov B."/>
            <person name="Abdulazimova A."/>
            <person name="Shahmuradov I."/>
        </authorList>
    </citation>
    <scope>NUCLEOTIDE SEQUENCE [LARGE SCALE GENOMIC DNA]</scope>
    <source>
        <strain evidence="2">cv. AG2017</strain>
        <tissue evidence="1">Leaf</tissue>
    </source>
</reference>
<dbReference type="AlphaFoldDB" id="A0A2I0LF86"/>
<evidence type="ECO:0000313" key="1">
    <source>
        <dbReference type="EMBL" id="PKI78876.1"/>
    </source>
</evidence>
<gene>
    <name evidence="1" type="ORF">CRG98_000737</name>
</gene>
<protein>
    <submittedName>
        <fullName evidence="1">Uncharacterized protein</fullName>
    </submittedName>
</protein>
<organism evidence="1 2">
    <name type="scientific">Punica granatum</name>
    <name type="common">Pomegranate</name>
    <dbReference type="NCBI Taxonomy" id="22663"/>
    <lineage>
        <taxon>Eukaryota</taxon>
        <taxon>Viridiplantae</taxon>
        <taxon>Streptophyta</taxon>
        <taxon>Embryophyta</taxon>
        <taxon>Tracheophyta</taxon>
        <taxon>Spermatophyta</taxon>
        <taxon>Magnoliopsida</taxon>
        <taxon>eudicotyledons</taxon>
        <taxon>Gunneridae</taxon>
        <taxon>Pentapetalae</taxon>
        <taxon>rosids</taxon>
        <taxon>malvids</taxon>
        <taxon>Myrtales</taxon>
        <taxon>Lythraceae</taxon>
        <taxon>Punica</taxon>
    </lineage>
</organism>
<sequence length="233" mass="25454">MHEGKSRGSGLESRKTRLETMGYGTREVEAAAARENGVGKLAPTTARCKIGLVGLLRDGSRRSWVVPNVPSPRQARNIGSGGYRNTGRFSSDFGRFRPCDSAMNSAVVPAPVALGLVVCLLFRSPSHAHLVDPAFSCHSCPRARMFAPDCRVMNSNRALAGNSRVGSRWGQNGVLTIGYLLAPIDLRMNNESLLFLPLLTRMWTLVGAHIARFWIARLDEFVHLLMGTRDGHA</sequence>
<evidence type="ECO:0000313" key="2">
    <source>
        <dbReference type="Proteomes" id="UP000233551"/>
    </source>
</evidence>
<comment type="caution">
    <text evidence="1">The sequence shown here is derived from an EMBL/GenBank/DDBJ whole genome shotgun (WGS) entry which is preliminary data.</text>
</comment>
<name>A0A2I0LF86_PUNGR</name>
<proteinExistence type="predicted"/>